<dbReference type="PROSITE" id="PS50893">
    <property type="entry name" value="ABC_TRANSPORTER_2"/>
    <property type="match status" value="1"/>
</dbReference>
<feature type="transmembrane region" description="Helical" evidence="7">
    <location>
        <begin position="37"/>
        <end position="57"/>
    </location>
</feature>
<evidence type="ECO:0000256" key="5">
    <source>
        <dbReference type="ARBA" id="ARBA00022989"/>
    </source>
</evidence>
<evidence type="ECO:0000256" key="2">
    <source>
        <dbReference type="ARBA" id="ARBA00022692"/>
    </source>
</evidence>
<evidence type="ECO:0000256" key="1">
    <source>
        <dbReference type="ARBA" id="ARBA00004651"/>
    </source>
</evidence>
<dbReference type="RefSeq" id="WP_189208344.1">
    <property type="nucleotide sequence ID" value="NZ_BMRB01000001.1"/>
</dbReference>
<dbReference type="SUPFAM" id="SSF90123">
    <property type="entry name" value="ABC transporter transmembrane region"/>
    <property type="match status" value="1"/>
</dbReference>
<dbReference type="GO" id="GO:0005524">
    <property type="term" value="F:ATP binding"/>
    <property type="evidence" value="ECO:0007669"/>
    <property type="project" value="UniProtKB-KW"/>
</dbReference>
<keyword evidence="3" id="KW-0547">Nucleotide-binding</keyword>
<evidence type="ECO:0000259" key="8">
    <source>
        <dbReference type="PROSITE" id="PS50893"/>
    </source>
</evidence>
<feature type="transmembrane region" description="Helical" evidence="7">
    <location>
        <begin position="215"/>
        <end position="236"/>
    </location>
</feature>
<dbReference type="EMBL" id="BMRB01000001">
    <property type="protein sequence ID" value="GGS13471.1"/>
    <property type="molecule type" value="Genomic_DNA"/>
</dbReference>
<feature type="domain" description="ABC transmembrane type-1" evidence="9">
    <location>
        <begin position="4"/>
        <end position="272"/>
    </location>
</feature>
<evidence type="ECO:0000256" key="3">
    <source>
        <dbReference type="ARBA" id="ARBA00022741"/>
    </source>
</evidence>
<dbReference type="Gene3D" id="3.40.50.300">
    <property type="entry name" value="P-loop containing nucleotide triphosphate hydrolases"/>
    <property type="match status" value="1"/>
</dbReference>
<proteinExistence type="predicted"/>
<reference evidence="10" key="2">
    <citation type="submission" date="2020-09" db="EMBL/GenBank/DDBJ databases">
        <authorList>
            <person name="Sun Q."/>
            <person name="Ohkuma M."/>
        </authorList>
    </citation>
    <scope>NUCLEOTIDE SEQUENCE</scope>
    <source>
        <strain evidence="10">JCM 3276</strain>
    </source>
</reference>
<dbReference type="GO" id="GO:0016887">
    <property type="term" value="F:ATP hydrolysis activity"/>
    <property type="evidence" value="ECO:0007669"/>
    <property type="project" value="InterPro"/>
</dbReference>
<dbReference type="InterPro" id="IPR003593">
    <property type="entry name" value="AAA+_ATPase"/>
</dbReference>
<name>A0A918G2N0_9PSEU</name>
<gene>
    <name evidence="10" type="ORF">GCM10010171_01550</name>
</gene>
<keyword evidence="2 7" id="KW-0812">Transmembrane</keyword>
<evidence type="ECO:0000259" key="9">
    <source>
        <dbReference type="PROSITE" id="PS50929"/>
    </source>
</evidence>
<dbReference type="InterPro" id="IPR036640">
    <property type="entry name" value="ABC1_TM_sf"/>
</dbReference>
<reference evidence="10" key="1">
    <citation type="journal article" date="2014" name="Int. J. Syst. Evol. Microbiol.">
        <title>Complete genome sequence of Corynebacterium casei LMG S-19264T (=DSM 44701T), isolated from a smear-ripened cheese.</title>
        <authorList>
            <consortium name="US DOE Joint Genome Institute (JGI-PGF)"/>
            <person name="Walter F."/>
            <person name="Albersmeier A."/>
            <person name="Kalinowski J."/>
            <person name="Ruckert C."/>
        </authorList>
    </citation>
    <scope>NUCLEOTIDE SEQUENCE</scope>
    <source>
        <strain evidence="10">JCM 3276</strain>
    </source>
</reference>
<dbReference type="Pfam" id="PF00005">
    <property type="entry name" value="ABC_tran"/>
    <property type="match status" value="1"/>
</dbReference>
<keyword evidence="4" id="KW-0067">ATP-binding</keyword>
<dbReference type="PROSITE" id="PS50929">
    <property type="entry name" value="ABC_TM1F"/>
    <property type="match status" value="1"/>
</dbReference>
<dbReference type="Proteomes" id="UP000660680">
    <property type="component" value="Unassembled WGS sequence"/>
</dbReference>
<feature type="transmembrane region" description="Helical" evidence="7">
    <location>
        <begin position="115"/>
        <end position="135"/>
    </location>
</feature>
<keyword evidence="11" id="KW-1185">Reference proteome</keyword>
<evidence type="ECO:0000256" key="4">
    <source>
        <dbReference type="ARBA" id="ARBA00022840"/>
    </source>
</evidence>
<evidence type="ECO:0000256" key="6">
    <source>
        <dbReference type="ARBA" id="ARBA00023136"/>
    </source>
</evidence>
<dbReference type="GO" id="GO:0005886">
    <property type="term" value="C:plasma membrane"/>
    <property type="evidence" value="ECO:0007669"/>
    <property type="project" value="UniProtKB-SubCell"/>
</dbReference>
<dbReference type="InterPro" id="IPR011527">
    <property type="entry name" value="ABC1_TM_dom"/>
</dbReference>
<protein>
    <submittedName>
        <fullName evidence="10">Thiol reductant ABC exporter subunit CydC</fullName>
    </submittedName>
</protein>
<comment type="subcellular location">
    <subcellularLocation>
        <location evidence="1">Cell membrane</location>
        <topology evidence="1">Multi-pass membrane protein</topology>
    </subcellularLocation>
</comment>
<dbReference type="InterPro" id="IPR039421">
    <property type="entry name" value="Type_1_exporter"/>
</dbReference>
<dbReference type="PANTHER" id="PTHR24221">
    <property type="entry name" value="ATP-BINDING CASSETTE SUB-FAMILY B"/>
    <property type="match status" value="1"/>
</dbReference>
<dbReference type="PANTHER" id="PTHR24221:SF654">
    <property type="entry name" value="ATP-BINDING CASSETTE SUB-FAMILY B MEMBER 6"/>
    <property type="match status" value="1"/>
</dbReference>
<feature type="transmembrane region" description="Helical" evidence="7">
    <location>
        <begin position="141"/>
        <end position="159"/>
    </location>
</feature>
<feature type="transmembrane region" description="Helical" evidence="7">
    <location>
        <begin position="242"/>
        <end position="264"/>
    </location>
</feature>
<dbReference type="SUPFAM" id="SSF52540">
    <property type="entry name" value="P-loop containing nucleoside triphosphate hydrolases"/>
    <property type="match status" value="1"/>
</dbReference>
<evidence type="ECO:0000256" key="7">
    <source>
        <dbReference type="SAM" id="Phobius"/>
    </source>
</evidence>
<comment type="caution">
    <text evidence="10">The sequence shown here is derived from an EMBL/GenBank/DDBJ whole genome shotgun (WGS) entry which is preliminary data.</text>
</comment>
<evidence type="ECO:0000313" key="10">
    <source>
        <dbReference type="EMBL" id="GGS13471.1"/>
    </source>
</evidence>
<dbReference type="AlphaFoldDB" id="A0A918G2N0"/>
<organism evidence="10 11">
    <name type="scientific">Actinokineospora fastidiosa</name>
    <dbReference type="NCBI Taxonomy" id="1816"/>
    <lineage>
        <taxon>Bacteria</taxon>
        <taxon>Bacillati</taxon>
        <taxon>Actinomycetota</taxon>
        <taxon>Actinomycetes</taxon>
        <taxon>Pseudonocardiales</taxon>
        <taxon>Pseudonocardiaceae</taxon>
        <taxon>Actinokineospora</taxon>
    </lineage>
</organism>
<feature type="domain" description="ABC transporter" evidence="8">
    <location>
        <begin position="275"/>
        <end position="500"/>
    </location>
</feature>
<dbReference type="InterPro" id="IPR003439">
    <property type="entry name" value="ABC_transporter-like_ATP-bd"/>
</dbReference>
<dbReference type="SMART" id="SM00382">
    <property type="entry name" value="AAA"/>
    <property type="match status" value="1"/>
</dbReference>
<keyword evidence="5 7" id="KW-1133">Transmembrane helix</keyword>
<evidence type="ECO:0000313" key="11">
    <source>
        <dbReference type="Proteomes" id="UP000660680"/>
    </source>
</evidence>
<dbReference type="Gene3D" id="1.20.1560.10">
    <property type="entry name" value="ABC transporter type 1, transmembrane domain"/>
    <property type="match status" value="1"/>
</dbReference>
<accession>A0A918G2N0</accession>
<sequence>MRIVGAAAASVGAELAGVGLMATAGWLLLRAAERPQLGALAIAIVLVRTLALGRGGLRYGERLAGHRAVLEYVTELRGRIYDAVARRRDALSHGDALSRLVSDVDAVQDAVLRCLLPWITAAVVGLTAAGAAFLVDPRAGAVVLAGLVAVALAGVVRSPDTTGPALRARLAEEADELIGGAPELAVFGATGRFRDRAVATSARIAALDRAAPDGVASAFVAVVGGATALAAGVLTAHRGLPVAAAVVLGLLGVFETAMPAVVAARRWPAARAALARIRDLLANTPDEPAPTGEVRLVRATVAGRVSEVDLEVPAGRKIALVGPSGSGKTTLLRLIEGSVRPTGGAAVAADPNVVRGAFADDHVFTATLRDNVLLGADAEPDDTALAPWLSTLPDGWATELSATTLSGGQRARLLLARARTARPDVLLLDEPVEGLDPATADALLADVLTRPGAVVVATHRLGALPHADEILVLDNGRVVQRGHHDVLVEQAGYYRDHWLSERALDEFARPASAGGRRPGP</sequence>
<keyword evidence="6 7" id="KW-0472">Membrane</keyword>
<dbReference type="GO" id="GO:0140359">
    <property type="term" value="F:ABC-type transporter activity"/>
    <property type="evidence" value="ECO:0007669"/>
    <property type="project" value="InterPro"/>
</dbReference>
<dbReference type="InterPro" id="IPR027417">
    <property type="entry name" value="P-loop_NTPase"/>
</dbReference>